<dbReference type="Proteomes" id="UP000241421">
    <property type="component" value="Unassembled WGS sequence"/>
</dbReference>
<dbReference type="AlphaFoldDB" id="A0A2U2I592"/>
<proteinExistence type="inferred from homology"/>
<dbReference type="OrthoDB" id="9785707at2"/>
<dbReference type="Gene3D" id="3.40.50.450">
    <property type="match status" value="1"/>
</dbReference>
<dbReference type="InterPro" id="IPR003488">
    <property type="entry name" value="DprA"/>
</dbReference>
<dbReference type="Pfam" id="PF02481">
    <property type="entry name" value="DNA_processg_A"/>
    <property type="match status" value="1"/>
</dbReference>
<protein>
    <submittedName>
        <fullName evidence="3">DNA-protecting protein DprA</fullName>
    </submittedName>
</protein>
<dbReference type="EMBL" id="PXWF02000058">
    <property type="protein sequence ID" value="PWF54950.1"/>
    <property type="molecule type" value="Genomic_DNA"/>
</dbReference>
<dbReference type="PANTHER" id="PTHR43022:SF1">
    <property type="entry name" value="PROTEIN SMF"/>
    <property type="match status" value="1"/>
</dbReference>
<accession>A0A2U2I592</accession>
<reference evidence="3 4" key="1">
    <citation type="submission" date="2018-04" db="EMBL/GenBank/DDBJ databases">
        <title>Massilia violaceinigra sp. nov., a novel purple-pigmented bacterium isolated from Tianshan glacier, Xinjiang, China.</title>
        <authorList>
            <person name="Wang H."/>
        </authorList>
    </citation>
    <scope>NUCLEOTIDE SEQUENCE [LARGE SCALE GENOMIC DNA]</scope>
    <source>
        <strain evidence="3 4">B448-2</strain>
    </source>
</reference>
<dbReference type="PANTHER" id="PTHR43022">
    <property type="entry name" value="PROTEIN SMF"/>
    <property type="match status" value="1"/>
</dbReference>
<evidence type="ECO:0000313" key="3">
    <source>
        <dbReference type="EMBL" id="PWF54950.1"/>
    </source>
</evidence>
<sequence length="323" mass="32467">MQDTDPANPASEAASLAAWLRLVGTAGVGLERGHALLDALGTPEHIFSASHAELCAHVPGAAARALLTPPAGAALEQIDATLAWLADPSHCLLRLHDAAYPALLRATAHAPLLLYVKGRRALLDGPALALVGSRNASAQGQANALAFARALSGAGLTIVSGMALGIDAAAHEGGLDGVGSTVAVIGTGIDRIYPKRNESLARRIAGHGCIVSEYPLGTAPAAGNFPKRNRIISGLCAGVLVVEAAAGSGSLITARQACDQGREVFAIPGSIHAALAKGCHKLIKEGAQLVECADDVLFALGRSPLVAARAAGRGGPAAAEPAP</sequence>
<dbReference type="NCBIfam" id="TIGR00732">
    <property type="entry name" value="dprA"/>
    <property type="match status" value="1"/>
</dbReference>
<dbReference type="RefSeq" id="WP_106756264.1">
    <property type="nucleotide sequence ID" value="NZ_PXWF02000058.1"/>
</dbReference>
<feature type="domain" description="Smf/DprA SLOG" evidence="2">
    <location>
        <begin position="93"/>
        <end position="298"/>
    </location>
</feature>
<dbReference type="InterPro" id="IPR057666">
    <property type="entry name" value="DrpA_SLOG"/>
</dbReference>
<comment type="similarity">
    <text evidence="1">Belongs to the DprA/Smf family.</text>
</comment>
<feature type="non-terminal residue" evidence="3">
    <location>
        <position position="323"/>
    </location>
</feature>
<keyword evidence="4" id="KW-1185">Reference proteome</keyword>
<organism evidence="3 4">
    <name type="scientific">Massilia glaciei</name>
    <dbReference type="NCBI Taxonomy" id="1524097"/>
    <lineage>
        <taxon>Bacteria</taxon>
        <taxon>Pseudomonadati</taxon>
        <taxon>Pseudomonadota</taxon>
        <taxon>Betaproteobacteria</taxon>
        <taxon>Burkholderiales</taxon>
        <taxon>Oxalobacteraceae</taxon>
        <taxon>Telluria group</taxon>
        <taxon>Massilia</taxon>
    </lineage>
</organism>
<evidence type="ECO:0000259" key="2">
    <source>
        <dbReference type="Pfam" id="PF02481"/>
    </source>
</evidence>
<comment type="caution">
    <text evidence="3">The sequence shown here is derived from an EMBL/GenBank/DDBJ whole genome shotgun (WGS) entry which is preliminary data.</text>
</comment>
<evidence type="ECO:0000313" key="4">
    <source>
        <dbReference type="Proteomes" id="UP000241421"/>
    </source>
</evidence>
<evidence type="ECO:0000256" key="1">
    <source>
        <dbReference type="ARBA" id="ARBA00006525"/>
    </source>
</evidence>
<dbReference type="GO" id="GO:0009294">
    <property type="term" value="P:DNA-mediated transformation"/>
    <property type="evidence" value="ECO:0007669"/>
    <property type="project" value="InterPro"/>
</dbReference>
<name>A0A2U2I592_9BURK</name>
<gene>
    <name evidence="3" type="primary">dprA</name>
    <name evidence="3" type="ORF">C7C56_004340</name>
</gene>
<dbReference type="SUPFAM" id="SSF102405">
    <property type="entry name" value="MCP/YpsA-like"/>
    <property type="match status" value="1"/>
</dbReference>